<protein>
    <submittedName>
        <fullName evidence="2">SFRICE_001613</fullName>
    </submittedName>
</protein>
<reference evidence="2" key="1">
    <citation type="submission" date="2016-07" db="EMBL/GenBank/DDBJ databases">
        <authorList>
            <person name="Bretaudeau A."/>
        </authorList>
    </citation>
    <scope>NUCLEOTIDE SEQUENCE</scope>
    <source>
        <strain evidence="2">Rice</strain>
        <tissue evidence="2">Whole body</tissue>
    </source>
</reference>
<dbReference type="EMBL" id="ODYU01001000">
    <property type="protein sequence ID" value="SOQ36603.1"/>
    <property type="molecule type" value="Genomic_DNA"/>
</dbReference>
<dbReference type="AlphaFoldDB" id="A0A2H1V6Y1"/>
<organism evidence="2">
    <name type="scientific">Spodoptera frugiperda</name>
    <name type="common">Fall armyworm</name>
    <dbReference type="NCBI Taxonomy" id="7108"/>
    <lineage>
        <taxon>Eukaryota</taxon>
        <taxon>Metazoa</taxon>
        <taxon>Ecdysozoa</taxon>
        <taxon>Arthropoda</taxon>
        <taxon>Hexapoda</taxon>
        <taxon>Insecta</taxon>
        <taxon>Pterygota</taxon>
        <taxon>Neoptera</taxon>
        <taxon>Endopterygota</taxon>
        <taxon>Lepidoptera</taxon>
        <taxon>Glossata</taxon>
        <taxon>Ditrysia</taxon>
        <taxon>Noctuoidea</taxon>
        <taxon>Noctuidae</taxon>
        <taxon>Amphipyrinae</taxon>
        <taxon>Spodoptera</taxon>
    </lineage>
</organism>
<feature type="region of interest" description="Disordered" evidence="1">
    <location>
        <begin position="36"/>
        <end position="64"/>
    </location>
</feature>
<proteinExistence type="predicted"/>
<evidence type="ECO:0000256" key="1">
    <source>
        <dbReference type="SAM" id="MobiDB-lite"/>
    </source>
</evidence>
<name>A0A2H1V6Y1_SPOFR</name>
<evidence type="ECO:0000313" key="2">
    <source>
        <dbReference type="EMBL" id="SOQ36603.1"/>
    </source>
</evidence>
<sequence length="99" mass="10387">MDQIQSSRKAPCDHESCALRCKAIDVVIVPSQCLQRLGSGGASSSPSSRCRTGMAAHPAPAPPPPVCQYEARALHLDRSLDAAASQLPLSPTRAARPGR</sequence>
<accession>A0A2H1V6Y1</accession>
<gene>
    <name evidence="2" type="ORF">SFRICE_001613</name>
</gene>